<proteinExistence type="predicted"/>
<dbReference type="Proteomes" id="UP000019149">
    <property type="component" value="Unassembled WGS sequence"/>
</dbReference>
<evidence type="ECO:0000313" key="2">
    <source>
        <dbReference type="Proteomes" id="UP000019149"/>
    </source>
</evidence>
<dbReference type="KEGG" id="egl:EGR_07221"/>
<accession>W6UBN5</accession>
<dbReference type="RefSeq" id="XP_024349147.1">
    <property type="nucleotide sequence ID" value="XM_024496470.1"/>
</dbReference>
<dbReference type="GeneID" id="36342936"/>
<sequence length="242" mass="27556">MVSEEEEAGDNEMQMRNGQRYGGMIVDRCGNCFFNYGLLQIAVYISHGIIKTIRTRYNCLFLLELFRYLIRFYNSRITCLKLHGCCKVATKGYCTKLSHFRIIKTNHSSCTVNSLANNTIIYHNIVMPRTSNGTPFFQFGFSGVIQFFLKPCSARSTVYFEKPICSIKGLSLGQISTACPFGNTLHNGSLKFACDATSRTFFGGIELKSNKDGSISLKDQSKYWLWGMEVRREQYIISVKCF</sequence>
<comment type="caution">
    <text evidence="1">The sequence shown here is derived from an EMBL/GenBank/DDBJ whole genome shotgun (WGS) entry which is preliminary data.</text>
</comment>
<name>W6UBN5_ECHGR</name>
<dbReference type="CTD" id="36342936"/>
<dbReference type="EMBL" id="APAU02000072">
    <property type="protein sequence ID" value="EUB57951.1"/>
    <property type="molecule type" value="Genomic_DNA"/>
</dbReference>
<dbReference type="AlphaFoldDB" id="W6UBN5"/>
<organism evidence="1 2">
    <name type="scientific">Echinococcus granulosus</name>
    <name type="common">Hydatid tapeworm</name>
    <dbReference type="NCBI Taxonomy" id="6210"/>
    <lineage>
        <taxon>Eukaryota</taxon>
        <taxon>Metazoa</taxon>
        <taxon>Spiralia</taxon>
        <taxon>Lophotrochozoa</taxon>
        <taxon>Platyhelminthes</taxon>
        <taxon>Cestoda</taxon>
        <taxon>Eucestoda</taxon>
        <taxon>Cyclophyllidea</taxon>
        <taxon>Taeniidae</taxon>
        <taxon>Echinococcus</taxon>
        <taxon>Echinococcus granulosus group</taxon>
    </lineage>
</organism>
<protein>
    <submittedName>
        <fullName evidence="1">Uncharacterized protein</fullName>
    </submittedName>
</protein>
<keyword evidence="2" id="KW-1185">Reference proteome</keyword>
<gene>
    <name evidence="1" type="ORF">EGR_07221</name>
</gene>
<reference evidence="1 2" key="1">
    <citation type="journal article" date="2013" name="Nat. Genet.">
        <title>The genome of the hydatid tapeworm Echinococcus granulosus.</title>
        <authorList>
            <person name="Zheng H."/>
            <person name="Zhang W."/>
            <person name="Zhang L."/>
            <person name="Zhang Z."/>
            <person name="Li J."/>
            <person name="Lu G."/>
            <person name="Zhu Y."/>
            <person name="Wang Y."/>
            <person name="Huang Y."/>
            <person name="Liu J."/>
            <person name="Kang H."/>
            <person name="Chen J."/>
            <person name="Wang L."/>
            <person name="Chen A."/>
            <person name="Yu S."/>
            <person name="Gao Z."/>
            <person name="Jin L."/>
            <person name="Gu W."/>
            <person name="Wang Z."/>
            <person name="Zhao L."/>
            <person name="Shi B."/>
            <person name="Wen H."/>
            <person name="Lin R."/>
            <person name="Jones M.K."/>
            <person name="Brejova B."/>
            <person name="Vinar T."/>
            <person name="Zhao G."/>
            <person name="McManus D.P."/>
            <person name="Chen Z."/>
            <person name="Zhou Y."/>
            <person name="Wang S."/>
        </authorList>
    </citation>
    <scope>NUCLEOTIDE SEQUENCE [LARGE SCALE GENOMIC DNA]</scope>
</reference>
<evidence type="ECO:0000313" key="1">
    <source>
        <dbReference type="EMBL" id="EUB57951.1"/>
    </source>
</evidence>